<dbReference type="Proteomes" id="UP000185557">
    <property type="component" value="Unassembled WGS sequence"/>
</dbReference>
<feature type="domain" description="HMA" evidence="1">
    <location>
        <begin position="2"/>
        <end position="37"/>
    </location>
</feature>
<reference evidence="2 3" key="1">
    <citation type="submission" date="2016-11" db="EMBL/GenBank/DDBJ databases">
        <title>Draft Genome Sequences of Nine Cyanobacterial Strains from Diverse Habitats.</title>
        <authorList>
            <person name="Zhu T."/>
            <person name="Hou S."/>
            <person name="Lu X."/>
            <person name="Hess W.R."/>
        </authorList>
    </citation>
    <scope>NUCLEOTIDE SEQUENCE [LARGE SCALE GENOMIC DNA]</scope>
    <source>
        <strain evidence="2 3">NIES-30</strain>
    </source>
</reference>
<dbReference type="EMBL" id="MRCG01000002">
    <property type="protein sequence ID" value="OKH50153.1"/>
    <property type="molecule type" value="Genomic_DNA"/>
</dbReference>
<evidence type="ECO:0000313" key="2">
    <source>
        <dbReference type="EMBL" id="OKH50153.1"/>
    </source>
</evidence>
<name>A0A1U7J9H0_9CYAN</name>
<dbReference type="OrthoDB" id="9813965at2"/>
<evidence type="ECO:0000259" key="1">
    <source>
        <dbReference type="PROSITE" id="PS50846"/>
    </source>
</evidence>
<sequence length="37" mass="4047">MQISTLKIEGMMCSGCGEIIERAAEKIPGIEKCTVEF</sequence>
<dbReference type="Pfam" id="PF00403">
    <property type="entry name" value="HMA"/>
    <property type="match status" value="1"/>
</dbReference>
<dbReference type="Gene3D" id="3.30.70.100">
    <property type="match status" value="1"/>
</dbReference>
<dbReference type="GO" id="GO:0046872">
    <property type="term" value="F:metal ion binding"/>
    <property type="evidence" value="ECO:0007669"/>
    <property type="project" value="InterPro"/>
</dbReference>
<organism evidence="2 3">
    <name type="scientific">Phormidium tenue NIES-30</name>
    <dbReference type="NCBI Taxonomy" id="549789"/>
    <lineage>
        <taxon>Bacteria</taxon>
        <taxon>Bacillati</taxon>
        <taxon>Cyanobacteriota</taxon>
        <taxon>Cyanophyceae</taxon>
        <taxon>Oscillatoriophycideae</taxon>
        <taxon>Oscillatoriales</taxon>
        <taxon>Oscillatoriaceae</taxon>
        <taxon>Phormidium</taxon>
    </lineage>
</organism>
<dbReference type="PROSITE" id="PS50846">
    <property type="entry name" value="HMA_2"/>
    <property type="match status" value="1"/>
</dbReference>
<comment type="caution">
    <text evidence="2">The sequence shown here is derived from an EMBL/GenBank/DDBJ whole genome shotgun (WGS) entry which is preliminary data.</text>
</comment>
<keyword evidence="3" id="KW-1185">Reference proteome</keyword>
<proteinExistence type="predicted"/>
<dbReference type="InterPro" id="IPR036163">
    <property type="entry name" value="HMA_dom_sf"/>
</dbReference>
<dbReference type="STRING" id="549789.NIES30_05495"/>
<evidence type="ECO:0000313" key="3">
    <source>
        <dbReference type="Proteomes" id="UP000185557"/>
    </source>
</evidence>
<accession>A0A1U7J9H0</accession>
<dbReference type="CDD" id="cd00371">
    <property type="entry name" value="HMA"/>
    <property type="match status" value="1"/>
</dbReference>
<dbReference type="AlphaFoldDB" id="A0A1U7J9H0"/>
<dbReference type="InterPro" id="IPR006121">
    <property type="entry name" value="HMA_dom"/>
</dbReference>
<dbReference type="SUPFAM" id="SSF55008">
    <property type="entry name" value="HMA, heavy metal-associated domain"/>
    <property type="match status" value="1"/>
</dbReference>
<protein>
    <recommendedName>
        <fullName evidence="1">HMA domain-containing protein</fullName>
    </recommendedName>
</protein>
<gene>
    <name evidence="2" type="ORF">NIES30_05495</name>
</gene>